<organism evidence="5 6">
    <name type="scientific">Siccirubricoccus deserti</name>
    <dbReference type="NCBI Taxonomy" id="2013562"/>
    <lineage>
        <taxon>Bacteria</taxon>
        <taxon>Pseudomonadati</taxon>
        <taxon>Pseudomonadota</taxon>
        <taxon>Alphaproteobacteria</taxon>
        <taxon>Acetobacterales</taxon>
        <taxon>Roseomonadaceae</taxon>
        <taxon>Siccirubricoccus</taxon>
    </lineage>
</organism>
<dbReference type="Proteomes" id="UP000600101">
    <property type="component" value="Unassembled WGS sequence"/>
</dbReference>
<keyword evidence="2" id="KW-0560">Oxidoreductase</keyword>
<gene>
    <name evidence="5" type="ORF">H7965_10785</name>
</gene>
<evidence type="ECO:0000256" key="2">
    <source>
        <dbReference type="ARBA" id="ARBA00023002"/>
    </source>
</evidence>
<dbReference type="Gene3D" id="3.60.130.10">
    <property type="entry name" value="Clavaminate synthase-like"/>
    <property type="match status" value="1"/>
</dbReference>
<dbReference type="RefSeq" id="WP_186770585.1">
    <property type="nucleotide sequence ID" value="NZ_JACOMF010000010.1"/>
</dbReference>
<evidence type="ECO:0000313" key="5">
    <source>
        <dbReference type="EMBL" id="MBC4015809.1"/>
    </source>
</evidence>
<dbReference type="GO" id="GO:0016706">
    <property type="term" value="F:2-oxoglutarate-dependent dioxygenase activity"/>
    <property type="evidence" value="ECO:0007669"/>
    <property type="project" value="UniProtKB-ARBA"/>
</dbReference>
<accession>A0A9X0QXK1</accession>
<dbReference type="SUPFAM" id="SSF51197">
    <property type="entry name" value="Clavaminate synthase-like"/>
    <property type="match status" value="1"/>
</dbReference>
<protein>
    <submittedName>
        <fullName evidence="5">TauD/TfdA family dioxygenase</fullName>
    </submittedName>
</protein>
<feature type="domain" description="TauD/TfdA-like" evidence="4">
    <location>
        <begin position="57"/>
        <end position="309"/>
    </location>
</feature>
<dbReference type="PANTHER" id="PTHR10696">
    <property type="entry name" value="GAMMA-BUTYROBETAINE HYDROXYLASE-RELATED"/>
    <property type="match status" value="1"/>
</dbReference>
<sequence>MAGEPRRTPITEPAAWTRAEMEADSRWRLPLTPLHIAALDRALAGVKARGLEFPQVTRADFPLPEWAGLLADVRAQLTTGRGVAVLQGLPVERYSEAEARLLFWGIGTHLGEAITQNAASELIAGVYDRGLPYAGDVRAYQVNAELSMHCDNSDLVGLFCLRQAKSGGATLLTSALSIYNRILAEHPEYLPLLHVGFPYDRKGEEGPGEPAVSGPIPVFATAADGTVSARYARSYITRGERRTGIPLSPQGKAALDFLDRVALDPALLLEFHLRPGDIEFANNYTVFHARRGYEDHPEPDRRRHMLRLWLQDDSARRIENETLRFGFTRFGNHGRTARQILAQRAA</sequence>
<dbReference type="PANTHER" id="PTHR10696:SF56">
    <property type="entry name" value="TAUD_TFDA-LIKE DOMAIN-CONTAINING PROTEIN"/>
    <property type="match status" value="1"/>
</dbReference>
<dbReference type="Pfam" id="PF02668">
    <property type="entry name" value="TauD"/>
    <property type="match status" value="1"/>
</dbReference>
<dbReference type="InterPro" id="IPR050411">
    <property type="entry name" value="AlphaKG_dependent_hydroxylases"/>
</dbReference>
<name>A0A9X0QXK1_9PROT</name>
<evidence type="ECO:0000256" key="3">
    <source>
        <dbReference type="ARBA" id="ARBA00023194"/>
    </source>
</evidence>
<comment type="cofactor">
    <cofactor evidence="1">
        <name>Fe(2+)</name>
        <dbReference type="ChEBI" id="CHEBI:29033"/>
    </cofactor>
</comment>
<reference evidence="5" key="1">
    <citation type="submission" date="2020-08" db="EMBL/GenBank/DDBJ databases">
        <authorList>
            <person name="Hu Y."/>
            <person name="Nguyen S.V."/>
            <person name="Li F."/>
            <person name="Fanning S."/>
        </authorList>
    </citation>
    <scope>NUCLEOTIDE SEQUENCE</scope>
    <source>
        <strain evidence="5">SYSU D8009</strain>
    </source>
</reference>
<dbReference type="EMBL" id="JACOMF010000010">
    <property type="protein sequence ID" value="MBC4015809.1"/>
    <property type="molecule type" value="Genomic_DNA"/>
</dbReference>
<keyword evidence="3" id="KW-0045">Antibiotic biosynthesis</keyword>
<evidence type="ECO:0000256" key="1">
    <source>
        <dbReference type="ARBA" id="ARBA00001954"/>
    </source>
</evidence>
<comment type="caution">
    <text evidence="5">The sequence shown here is derived from an EMBL/GenBank/DDBJ whole genome shotgun (WGS) entry which is preliminary data.</text>
</comment>
<keyword evidence="5" id="KW-0223">Dioxygenase</keyword>
<proteinExistence type="predicted"/>
<dbReference type="AlphaFoldDB" id="A0A9X0QXK1"/>
<dbReference type="InterPro" id="IPR003819">
    <property type="entry name" value="TauD/TfdA-like"/>
</dbReference>
<evidence type="ECO:0000259" key="4">
    <source>
        <dbReference type="Pfam" id="PF02668"/>
    </source>
</evidence>
<evidence type="ECO:0000313" key="6">
    <source>
        <dbReference type="Proteomes" id="UP000600101"/>
    </source>
</evidence>
<keyword evidence="6" id="KW-1185">Reference proteome</keyword>
<dbReference type="GO" id="GO:0017000">
    <property type="term" value="P:antibiotic biosynthetic process"/>
    <property type="evidence" value="ECO:0007669"/>
    <property type="project" value="UniProtKB-KW"/>
</dbReference>
<dbReference type="InterPro" id="IPR042098">
    <property type="entry name" value="TauD-like_sf"/>
</dbReference>